<proteinExistence type="predicted"/>
<organism evidence="2">
    <name type="scientific">viral metagenome</name>
    <dbReference type="NCBI Taxonomy" id="1070528"/>
    <lineage>
        <taxon>unclassified sequences</taxon>
        <taxon>metagenomes</taxon>
        <taxon>organismal metagenomes</taxon>
    </lineage>
</organism>
<accession>A0A6C0E2K9</accession>
<dbReference type="SUPFAM" id="SSF54001">
    <property type="entry name" value="Cysteine proteinases"/>
    <property type="match status" value="1"/>
</dbReference>
<dbReference type="InterPro" id="IPR038765">
    <property type="entry name" value="Papain-like_cys_pep_sf"/>
</dbReference>
<dbReference type="EMBL" id="MN739721">
    <property type="protein sequence ID" value="QHT22851.1"/>
    <property type="molecule type" value="Genomic_DNA"/>
</dbReference>
<dbReference type="Gene3D" id="3.90.70.10">
    <property type="entry name" value="Cysteine proteinases"/>
    <property type="match status" value="1"/>
</dbReference>
<evidence type="ECO:0000313" key="2">
    <source>
        <dbReference type="EMBL" id="QHT22851.1"/>
    </source>
</evidence>
<dbReference type="AlphaFoldDB" id="A0A6C0E2K9"/>
<dbReference type="InterPro" id="IPR028889">
    <property type="entry name" value="USP"/>
</dbReference>
<dbReference type="PROSITE" id="PS50235">
    <property type="entry name" value="USP_3"/>
    <property type="match status" value="1"/>
</dbReference>
<dbReference type="GO" id="GO:0016579">
    <property type="term" value="P:protein deubiquitination"/>
    <property type="evidence" value="ECO:0007669"/>
    <property type="project" value="InterPro"/>
</dbReference>
<protein>
    <recommendedName>
        <fullName evidence="1">USP domain-containing protein</fullName>
    </recommendedName>
</protein>
<dbReference type="PANTHER" id="PTHR21646">
    <property type="entry name" value="UBIQUITIN CARBOXYL-TERMINAL HYDROLASE"/>
    <property type="match status" value="1"/>
</dbReference>
<feature type="domain" description="USP" evidence="1">
    <location>
        <begin position="12"/>
        <end position="343"/>
    </location>
</feature>
<dbReference type="PROSITE" id="PS00973">
    <property type="entry name" value="USP_2"/>
    <property type="match status" value="1"/>
</dbReference>
<evidence type="ECO:0000259" key="1">
    <source>
        <dbReference type="PROSITE" id="PS50235"/>
    </source>
</evidence>
<dbReference type="Pfam" id="PF00443">
    <property type="entry name" value="UCH"/>
    <property type="match status" value="1"/>
</dbReference>
<reference evidence="2" key="1">
    <citation type="journal article" date="2020" name="Nature">
        <title>Giant virus diversity and host interactions through global metagenomics.</title>
        <authorList>
            <person name="Schulz F."/>
            <person name="Roux S."/>
            <person name="Paez-Espino D."/>
            <person name="Jungbluth S."/>
            <person name="Walsh D.A."/>
            <person name="Denef V.J."/>
            <person name="McMahon K.D."/>
            <person name="Konstantinidis K.T."/>
            <person name="Eloe-Fadrosh E.A."/>
            <person name="Kyrpides N.C."/>
            <person name="Woyke T."/>
        </authorList>
    </citation>
    <scope>NUCLEOTIDE SEQUENCE</scope>
    <source>
        <strain evidence="2">GVMAG-M-3300023179-114</strain>
    </source>
</reference>
<dbReference type="InterPro" id="IPR001394">
    <property type="entry name" value="Peptidase_C19_UCH"/>
</dbReference>
<name>A0A6C0E2K9_9ZZZZ</name>
<dbReference type="InterPro" id="IPR018200">
    <property type="entry name" value="USP_CS"/>
</dbReference>
<sequence>MNFKIYKDKGLTGLSNLGNTCFINSCLQVLSHTYELNDFLNNGTYKQRLNKKYDTALLLEWDDLRKMMWSENCVISPMKFITTIHKLAQLKGQELFTVFSQNDLPEFLIFVIDCFHNALSRKVEMTISGNEINETDKIAKLCFETIKQMYSTDYSEIWNMFYGIHISQLMSMENQQVISLRPEPYFIISLPIPSENKSPSLLDCFDLYVKGEILEGDNAVLNETTNKKEVTQKNITFWSFPNILVVDIKRFDYRNKKNQMLITFPLENLDLSKYVCGYNSSSYVYDLYGVCNHSGNVLGGHYTAFVKNSNGKWYHFNDTLVNEVMQTNDIITPKAYCFFYRKKTIQY</sequence>
<dbReference type="PANTHER" id="PTHR21646:SF23">
    <property type="entry name" value="UBIQUITIN CARBOXYL-TERMINAL HYDROLASE USP2"/>
    <property type="match status" value="1"/>
</dbReference>
<dbReference type="PROSITE" id="PS00972">
    <property type="entry name" value="USP_1"/>
    <property type="match status" value="1"/>
</dbReference>
<dbReference type="InterPro" id="IPR050185">
    <property type="entry name" value="Ub_carboxyl-term_hydrolase"/>
</dbReference>
<dbReference type="CDD" id="cd02674">
    <property type="entry name" value="Peptidase_C19R"/>
    <property type="match status" value="1"/>
</dbReference>
<dbReference type="GO" id="GO:0004843">
    <property type="term" value="F:cysteine-type deubiquitinase activity"/>
    <property type="evidence" value="ECO:0007669"/>
    <property type="project" value="InterPro"/>
</dbReference>